<keyword evidence="2" id="KW-0418">Kinase</keyword>
<reference evidence="2" key="1">
    <citation type="submission" date="2022-09" db="EMBL/GenBank/DDBJ databases">
        <title>Novel Mycoplasma species identified in domestic and wild animals.</title>
        <authorList>
            <person name="Volokhov D.V."/>
            <person name="Furtak V.A."/>
            <person name="Zagorodnyaya T.A."/>
        </authorList>
    </citation>
    <scope>NUCLEOTIDE SEQUENCE</scope>
    <source>
        <strain evidence="2">Oakley</strain>
    </source>
</reference>
<sequence length="478" mass="56032">MKKLFLGFILLSLMALTACETPINPNPEPTPEPEVNADYERLFDDNNEKSFTLEVTSTEFYKLDQYMVEYRNQFGDLKTDAVVQGNLIYRDELGELEVENVAWRTRGNTSRTRMIDNDGNLRPVSYKVYFDKPLYTEKDSVEEKAIKDRRVFDMTELNFKFNRNYDSTYISEKFSYDLFNAFDVFAPRITHAKMYLKLGNTTHFLGIYNIIESIDQSFLTKRFPNQDQGNLYKVLWQQFGPASLELGYDPRAIGIKDEDNHYFPTYDLKTNKKAFDTSDIVTFIQMINTLDSNYFKTYIEANFDVDRLLRLLAVGVMLGNPDDYRAMGNNYYLYKNDVTGKWTMIPYDYDHGLGQGWDGAPVFTNYSIGMDIYAWGNLNTVLYGREITHPLTDKLLSIPEYQLRYESYLKALVEGDYFNQENFLYAYLSVKTLYENDQPNALWGPAFDLRNIEWYIDGKTEDIIEQLSYYENNPNQRP</sequence>
<dbReference type="InterPro" id="IPR014867">
    <property type="entry name" value="Spore_coat_CotH_CotH2/3/7"/>
</dbReference>
<feature type="chain" id="PRO_5047018887" evidence="1">
    <location>
        <begin position="19"/>
        <end position="478"/>
    </location>
</feature>
<evidence type="ECO:0000256" key="1">
    <source>
        <dbReference type="SAM" id="SignalP"/>
    </source>
</evidence>
<dbReference type="PANTHER" id="PTHR40050:SF1">
    <property type="entry name" value="INNER SPORE COAT PROTEIN H"/>
    <property type="match status" value="1"/>
</dbReference>
<evidence type="ECO:0000313" key="2">
    <source>
        <dbReference type="EMBL" id="MCV2232006.1"/>
    </source>
</evidence>
<dbReference type="Proteomes" id="UP001177160">
    <property type="component" value="Unassembled WGS sequence"/>
</dbReference>
<keyword evidence="2" id="KW-0808">Transferase</keyword>
<dbReference type="GO" id="GO:0016301">
    <property type="term" value="F:kinase activity"/>
    <property type="evidence" value="ECO:0007669"/>
    <property type="project" value="UniProtKB-KW"/>
</dbReference>
<gene>
    <name evidence="2" type="ORF">N7548_04105</name>
</gene>
<organism evidence="2 3">
    <name type="scientific">Paracholeplasma manati</name>
    <dbReference type="NCBI Taxonomy" id="591373"/>
    <lineage>
        <taxon>Bacteria</taxon>
        <taxon>Bacillati</taxon>
        <taxon>Mycoplasmatota</taxon>
        <taxon>Mollicutes</taxon>
        <taxon>Acholeplasmatales</taxon>
        <taxon>Acholeplasmataceae</taxon>
        <taxon>Paracholeplasma</taxon>
    </lineage>
</organism>
<dbReference type="EMBL" id="JAOVQM010000002">
    <property type="protein sequence ID" value="MCV2232006.1"/>
    <property type="molecule type" value="Genomic_DNA"/>
</dbReference>
<comment type="caution">
    <text evidence="2">The sequence shown here is derived from an EMBL/GenBank/DDBJ whole genome shotgun (WGS) entry which is preliminary data.</text>
</comment>
<accession>A0ABT2Y5J7</accession>
<dbReference type="PROSITE" id="PS51257">
    <property type="entry name" value="PROKAR_LIPOPROTEIN"/>
    <property type="match status" value="1"/>
</dbReference>
<keyword evidence="3" id="KW-1185">Reference proteome</keyword>
<dbReference type="Pfam" id="PF08757">
    <property type="entry name" value="CotH"/>
    <property type="match status" value="1"/>
</dbReference>
<feature type="signal peptide" evidence="1">
    <location>
        <begin position="1"/>
        <end position="18"/>
    </location>
</feature>
<dbReference type="RefSeq" id="WP_263608163.1">
    <property type="nucleotide sequence ID" value="NZ_JAOVQM010000002.1"/>
</dbReference>
<protein>
    <submittedName>
        <fullName evidence="2">CotH kinase family protein</fullName>
    </submittedName>
</protein>
<evidence type="ECO:0000313" key="3">
    <source>
        <dbReference type="Proteomes" id="UP001177160"/>
    </source>
</evidence>
<keyword evidence="1" id="KW-0732">Signal</keyword>
<dbReference type="PANTHER" id="PTHR40050">
    <property type="entry name" value="INNER SPORE COAT PROTEIN H"/>
    <property type="match status" value="1"/>
</dbReference>
<name>A0ABT2Y5J7_9MOLU</name>
<proteinExistence type="predicted"/>